<evidence type="ECO:0000313" key="4">
    <source>
        <dbReference type="Proteomes" id="UP000308652"/>
    </source>
</evidence>
<gene>
    <name evidence="3" type="ORF">BDQ12DRAFT_599493</name>
</gene>
<dbReference type="PROSITE" id="PS51253">
    <property type="entry name" value="HTH_CENPB"/>
    <property type="match status" value="1"/>
</dbReference>
<sequence length="96" mass="11067">MEDRGFPLSHCRLKEHVDEICHAQLGSLFPETGVGQNWTHRFAVKHSNQIKISRSRPLEEKRGCAVNPNTNAAWWKILDDTIKKYQITCENTYGVD</sequence>
<proteinExistence type="predicted"/>
<feature type="domain" description="HTH CENPB-type" evidence="2">
    <location>
        <begin position="1"/>
        <end position="52"/>
    </location>
</feature>
<evidence type="ECO:0000256" key="1">
    <source>
        <dbReference type="ARBA" id="ARBA00023125"/>
    </source>
</evidence>
<evidence type="ECO:0000313" key="3">
    <source>
        <dbReference type="EMBL" id="TFK41573.1"/>
    </source>
</evidence>
<dbReference type="Proteomes" id="UP000308652">
    <property type="component" value="Unassembled WGS sequence"/>
</dbReference>
<organism evidence="3 4">
    <name type="scientific">Crucibulum laeve</name>
    <dbReference type="NCBI Taxonomy" id="68775"/>
    <lineage>
        <taxon>Eukaryota</taxon>
        <taxon>Fungi</taxon>
        <taxon>Dikarya</taxon>
        <taxon>Basidiomycota</taxon>
        <taxon>Agaricomycotina</taxon>
        <taxon>Agaricomycetes</taxon>
        <taxon>Agaricomycetidae</taxon>
        <taxon>Agaricales</taxon>
        <taxon>Agaricineae</taxon>
        <taxon>Nidulariaceae</taxon>
        <taxon>Crucibulum</taxon>
    </lineage>
</organism>
<accession>A0A5C3MA19</accession>
<keyword evidence="4" id="KW-1185">Reference proteome</keyword>
<feature type="non-terminal residue" evidence="3">
    <location>
        <position position="96"/>
    </location>
</feature>
<dbReference type="OrthoDB" id="2668963at2759"/>
<dbReference type="InterPro" id="IPR006600">
    <property type="entry name" value="HTH_CenpB_DNA-bd_dom"/>
</dbReference>
<dbReference type="STRING" id="68775.A0A5C3MA19"/>
<evidence type="ECO:0000259" key="2">
    <source>
        <dbReference type="PROSITE" id="PS51253"/>
    </source>
</evidence>
<keyword evidence="1" id="KW-0238">DNA-binding</keyword>
<dbReference type="GO" id="GO:0003677">
    <property type="term" value="F:DNA binding"/>
    <property type="evidence" value="ECO:0007669"/>
    <property type="project" value="UniProtKB-KW"/>
</dbReference>
<protein>
    <recommendedName>
        <fullName evidence="2">HTH CENPB-type domain-containing protein</fullName>
    </recommendedName>
</protein>
<dbReference type="AlphaFoldDB" id="A0A5C3MA19"/>
<name>A0A5C3MA19_9AGAR</name>
<dbReference type="EMBL" id="ML213594">
    <property type="protein sequence ID" value="TFK41573.1"/>
    <property type="molecule type" value="Genomic_DNA"/>
</dbReference>
<reference evidence="3 4" key="1">
    <citation type="journal article" date="2019" name="Nat. Ecol. Evol.">
        <title>Megaphylogeny resolves global patterns of mushroom evolution.</title>
        <authorList>
            <person name="Varga T."/>
            <person name="Krizsan K."/>
            <person name="Foldi C."/>
            <person name="Dima B."/>
            <person name="Sanchez-Garcia M."/>
            <person name="Sanchez-Ramirez S."/>
            <person name="Szollosi G.J."/>
            <person name="Szarkandi J.G."/>
            <person name="Papp V."/>
            <person name="Albert L."/>
            <person name="Andreopoulos W."/>
            <person name="Angelini C."/>
            <person name="Antonin V."/>
            <person name="Barry K.W."/>
            <person name="Bougher N.L."/>
            <person name="Buchanan P."/>
            <person name="Buyck B."/>
            <person name="Bense V."/>
            <person name="Catcheside P."/>
            <person name="Chovatia M."/>
            <person name="Cooper J."/>
            <person name="Damon W."/>
            <person name="Desjardin D."/>
            <person name="Finy P."/>
            <person name="Geml J."/>
            <person name="Haridas S."/>
            <person name="Hughes K."/>
            <person name="Justo A."/>
            <person name="Karasinski D."/>
            <person name="Kautmanova I."/>
            <person name="Kiss B."/>
            <person name="Kocsube S."/>
            <person name="Kotiranta H."/>
            <person name="LaButti K.M."/>
            <person name="Lechner B.E."/>
            <person name="Liimatainen K."/>
            <person name="Lipzen A."/>
            <person name="Lukacs Z."/>
            <person name="Mihaltcheva S."/>
            <person name="Morgado L.N."/>
            <person name="Niskanen T."/>
            <person name="Noordeloos M.E."/>
            <person name="Ohm R.A."/>
            <person name="Ortiz-Santana B."/>
            <person name="Ovrebo C."/>
            <person name="Racz N."/>
            <person name="Riley R."/>
            <person name="Savchenko A."/>
            <person name="Shiryaev A."/>
            <person name="Soop K."/>
            <person name="Spirin V."/>
            <person name="Szebenyi C."/>
            <person name="Tomsovsky M."/>
            <person name="Tulloss R.E."/>
            <person name="Uehling J."/>
            <person name="Grigoriev I.V."/>
            <person name="Vagvolgyi C."/>
            <person name="Papp T."/>
            <person name="Martin F.M."/>
            <person name="Miettinen O."/>
            <person name="Hibbett D.S."/>
            <person name="Nagy L.G."/>
        </authorList>
    </citation>
    <scope>NUCLEOTIDE SEQUENCE [LARGE SCALE GENOMIC DNA]</scope>
    <source>
        <strain evidence="3 4">CBS 166.37</strain>
    </source>
</reference>